<dbReference type="UniPathway" id="UPA00275">
    <property type="reaction ID" value="UER00399"/>
</dbReference>
<dbReference type="Pfam" id="PF00926">
    <property type="entry name" value="DHBP_synthase"/>
    <property type="match status" value="1"/>
</dbReference>
<evidence type="ECO:0000313" key="4">
    <source>
        <dbReference type="EMBL" id="AUZ87247.1"/>
    </source>
</evidence>
<dbReference type="InterPro" id="IPR017945">
    <property type="entry name" value="DHBP_synth_RibB-like_a/b_dom"/>
</dbReference>
<protein>
    <recommendedName>
        <fullName evidence="3">3,4-dihydroxy-2-butanone-4-phosphate synthase</fullName>
        <ecNumber evidence="3">4.1.99.12</ecNumber>
    </recommendedName>
</protein>
<dbReference type="GO" id="GO:0008686">
    <property type="term" value="F:3,4-dihydroxy-2-butanone-4-phosphate synthase activity"/>
    <property type="evidence" value="ECO:0007669"/>
    <property type="project" value="UniProtKB-EC"/>
</dbReference>
<dbReference type="Proteomes" id="UP000239187">
    <property type="component" value="Chromosome"/>
</dbReference>
<gene>
    <name evidence="4" type="ORF">CVO76_06050</name>
</gene>
<dbReference type="EMBL" id="CP024915">
    <property type="protein sequence ID" value="AUZ87247.1"/>
    <property type="molecule type" value="Genomic_DNA"/>
</dbReference>
<dbReference type="AlphaFoldDB" id="A0A2L0UDF5"/>
<dbReference type="Gene3D" id="3.90.870.10">
    <property type="entry name" value="DHBP synthase"/>
    <property type="match status" value="1"/>
</dbReference>
<accession>A0A2L0UDF5</accession>
<dbReference type="GO" id="GO:0009231">
    <property type="term" value="P:riboflavin biosynthetic process"/>
    <property type="evidence" value="ECO:0007669"/>
    <property type="project" value="UniProtKB-UniPathway"/>
</dbReference>
<comment type="function">
    <text evidence="1">Catalyzes the conversion of D-ribulose 5-phosphate to formate and 3,4-dihydroxy-2-butanone 4-phosphate.</text>
</comment>
<dbReference type="InterPro" id="IPR000422">
    <property type="entry name" value="DHBP_synthase_RibB"/>
</dbReference>
<name>A0A2L0UDF5_9MICC</name>
<evidence type="ECO:0000256" key="3">
    <source>
        <dbReference type="ARBA" id="ARBA00012153"/>
    </source>
</evidence>
<evidence type="ECO:0000256" key="2">
    <source>
        <dbReference type="ARBA" id="ARBA00004904"/>
    </source>
</evidence>
<dbReference type="RefSeq" id="WP_208741717.1">
    <property type="nucleotide sequence ID" value="NZ_CP024915.1"/>
</dbReference>
<comment type="pathway">
    <text evidence="2">Cofactor biosynthesis; riboflavin biosynthesis; 2-hydroxy-3-oxobutyl phosphate from D-ribulose 5-phosphate: step 1/1.</text>
</comment>
<dbReference type="EC" id="4.1.99.12" evidence="3"/>
<feature type="non-terminal residue" evidence="4">
    <location>
        <position position="44"/>
    </location>
</feature>
<dbReference type="SUPFAM" id="SSF55821">
    <property type="entry name" value="YrdC/RibB"/>
    <property type="match status" value="1"/>
</dbReference>
<proteinExistence type="predicted"/>
<organism evidence="4 5">
    <name type="scientific">Arthrobacter agilis</name>
    <dbReference type="NCBI Taxonomy" id="37921"/>
    <lineage>
        <taxon>Bacteria</taxon>
        <taxon>Bacillati</taxon>
        <taxon>Actinomycetota</taxon>
        <taxon>Actinomycetes</taxon>
        <taxon>Micrococcales</taxon>
        <taxon>Micrococcaceae</taxon>
        <taxon>Arthrobacter</taxon>
    </lineage>
</organism>
<evidence type="ECO:0000313" key="5">
    <source>
        <dbReference type="Proteomes" id="UP000239187"/>
    </source>
</evidence>
<reference evidence="4 5" key="1">
    <citation type="submission" date="2017-11" db="EMBL/GenBank/DDBJ databases">
        <title>Draft genome of Arthrobacter agilis strain UMCV2, a plant growth-promoting rhizobacterium and biocontrol capacity of phytopathogenic fungi.</title>
        <authorList>
            <person name="Martinez-Camara R."/>
            <person name="Santoyo G."/>
            <person name="Moreno-Hagelsieb G."/>
            <person name="Valencia-Cantero E."/>
        </authorList>
    </citation>
    <scope>NUCLEOTIDE SEQUENCE [LARGE SCALE GENOMIC DNA]</scope>
    <source>
        <strain evidence="4 5">UMCV2</strain>
    </source>
</reference>
<evidence type="ECO:0000256" key="1">
    <source>
        <dbReference type="ARBA" id="ARBA00002284"/>
    </source>
</evidence>
<sequence>MSAAGGIRLDPIGDAVEAIAAGRAVVVVDDEDRENEGDIVFAAQ</sequence>